<dbReference type="SUPFAM" id="SSF55469">
    <property type="entry name" value="FMN-dependent nitroreductase-like"/>
    <property type="match status" value="1"/>
</dbReference>
<evidence type="ECO:0000256" key="4">
    <source>
        <dbReference type="ARBA" id="ARBA00023002"/>
    </source>
</evidence>
<keyword evidence="4" id="KW-0560">Oxidoreductase</keyword>
<dbReference type="Gene3D" id="3.40.109.10">
    <property type="entry name" value="NADH Oxidase"/>
    <property type="match status" value="1"/>
</dbReference>
<keyword evidence="2" id="KW-0285">Flavoprotein</keyword>
<gene>
    <name evidence="6" type="ORF">BLNAU_1892</name>
</gene>
<evidence type="ECO:0000256" key="3">
    <source>
        <dbReference type="ARBA" id="ARBA00022643"/>
    </source>
</evidence>
<dbReference type="PANTHER" id="PTHR23026:SF90">
    <property type="entry name" value="IODOTYROSINE DEIODINASE 1"/>
    <property type="match status" value="1"/>
</dbReference>
<evidence type="ECO:0000313" key="6">
    <source>
        <dbReference type="EMBL" id="KAK2963358.1"/>
    </source>
</evidence>
<proteinExistence type="inferred from homology"/>
<dbReference type="InterPro" id="IPR000415">
    <property type="entry name" value="Nitroreductase-like"/>
</dbReference>
<name>A0ABQ9YHX7_9EUKA</name>
<evidence type="ECO:0000259" key="5">
    <source>
        <dbReference type="Pfam" id="PF14512"/>
    </source>
</evidence>
<organism evidence="6 7">
    <name type="scientific">Blattamonas nauphoetae</name>
    <dbReference type="NCBI Taxonomy" id="2049346"/>
    <lineage>
        <taxon>Eukaryota</taxon>
        <taxon>Metamonada</taxon>
        <taxon>Preaxostyla</taxon>
        <taxon>Oxymonadida</taxon>
        <taxon>Blattamonas</taxon>
    </lineage>
</organism>
<evidence type="ECO:0000256" key="1">
    <source>
        <dbReference type="ARBA" id="ARBA00007118"/>
    </source>
</evidence>
<comment type="caution">
    <text evidence="6">The sequence shown here is derived from an EMBL/GenBank/DDBJ whole genome shotgun (WGS) entry which is preliminary data.</text>
</comment>
<evidence type="ECO:0000256" key="2">
    <source>
        <dbReference type="ARBA" id="ARBA00022630"/>
    </source>
</evidence>
<dbReference type="Pfam" id="PF14512">
    <property type="entry name" value="TM1586_NiRdase"/>
    <property type="match status" value="1"/>
</dbReference>
<feature type="domain" description="Putative nitroreductase TM1586" evidence="5">
    <location>
        <begin position="37"/>
        <end position="269"/>
    </location>
</feature>
<dbReference type="PANTHER" id="PTHR23026">
    <property type="entry name" value="NADPH NITROREDUCTASE"/>
    <property type="match status" value="1"/>
</dbReference>
<dbReference type="InterPro" id="IPR029478">
    <property type="entry name" value="TM1586_NiRdase"/>
</dbReference>
<evidence type="ECO:0000313" key="7">
    <source>
        <dbReference type="Proteomes" id="UP001281761"/>
    </source>
</evidence>
<dbReference type="Proteomes" id="UP001281761">
    <property type="component" value="Unassembled WGS sequence"/>
</dbReference>
<keyword evidence="7" id="KW-1185">Reference proteome</keyword>
<keyword evidence="3" id="KW-0288">FMN</keyword>
<dbReference type="EMBL" id="JARBJD010000007">
    <property type="protein sequence ID" value="KAK2963358.1"/>
    <property type="molecule type" value="Genomic_DNA"/>
</dbReference>
<reference evidence="6 7" key="1">
    <citation type="journal article" date="2022" name="bioRxiv">
        <title>Genomics of Preaxostyla Flagellates Illuminates Evolutionary Transitions and the Path Towards Mitochondrial Loss.</title>
        <authorList>
            <person name="Novak L.V.F."/>
            <person name="Treitli S.C."/>
            <person name="Pyrih J."/>
            <person name="Halakuc P."/>
            <person name="Pipaliya S.V."/>
            <person name="Vacek V."/>
            <person name="Brzon O."/>
            <person name="Soukal P."/>
            <person name="Eme L."/>
            <person name="Dacks J.B."/>
            <person name="Karnkowska A."/>
            <person name="Elias M."/>
            <person name="Hampl V."/>
        </authorList>
    </citation>
    <scope>NUCLEOTIDE SEQUENCE [LARGE SCALE GENOMIC DNA]</scope>
    <source>
        <strain evidence="6">NAU3</strain>
        <tissue evidence="6">Gut</tissue>
    </source>
</reference>
<dbReference type="Gene3D" id="3.40.109.30">
    <property type="entry name" value="putative nitroreductase (tm1586), domain 2"/>
    <property type="match status" value="1"/>
</dbReference>
<dbReference type="InterPro" id="IPR050627">
    <property type="entry name" value="Nitroreductase/BluB"/>
</dbReference>
<sequence>MGNEASTAISPFSAEDAQSLQSQYKSSQKDCFLTAMERYSVRSYDSTRPLPEDVIKQINDYISQEDVCTGPFGTKVKLSLLERSKVGGSLGTFKIISGTDVFLVAIIGESADLLEVGYVFEKVILHLTTLGLGTCFMTGTFSGSDFTKGAGCSPTEKVYAISPVGYAKTPEHQVIFEKRLATNHRRLAFSEFCTVDPTVTERPLNLIKALEAARFSPSALNKQPTRIYVTKAAPTEGSDNTEYCVSFAEKSTKPECGVDVGISLLHFMQVIEELTGTKGELSKTQPSITIPSGFTFRVSWKGSLSSQVQQSTDQPPASDSE</sequence>
<accession>A0ABQ9YHX7</accession>
<protein>
    <submittedName>
        <fullName evidence="6">Nitroreductase family protein</fullName>
    </submittedName>
</protein>
<comment type="similarity">
    <text evidence="1">Belongs to the nitroreductase family.</text>
</comment>